<dbReference type="EMBL" id="SKFG01000009">
    <property type="protein sequence ID" value="TCZ77416.1"/>
    <property type="molecule type" value="Genomic_DNA"/>
</dbReference>
<dbReference type="PANTHER" id="PTHR46566:SF2">
    <property type="entry name" value="ATP-DEPENDENT 6-PHOSPHOFRUCTOKINASE ISOZYME 2"/>
    <property type="match status" value="1"/>
</dbReference>
<dbReference type="GO" id="GO:0008662">
    <property type="term" value="F:1-phosphofructokinase activity"/>
    <property type="evidence" value="ECO:0007669"/>
    <property type="project" value="InterPro"/>
</dbReference>
<evidence type="ECO:0000256" key="4">
    <source>
        <dbReference type="ARBA" id="ARBA00022777"/>
    </source>
</evidence>
<dbReference type="AlphaFoldDB" id="A0A4R4EBX3"/>
<protein>
    <recommendedName>
        <fullName evidence="6">Tagatose-6-phosphate kinase</fullName>
        <ecNumber evidence="6">2.7.1.144</ecNumber>
    </recommendedName>
</protein>
<comment type="catalytic activity">
    <reaction evidence="6">
        <text>D-tagatofuranose 6-phosphate + ATP = D-tagatofuranose 1,6-bisphosphate + ADP + H(+)</text>
        <dbReference type="Rhea" id="RHEA:12420"/>
        <dbReference type="ChEBI" id="CHEBI:15378"/>
        <dbReference type="ChEBI" id="CHEBI:30616"/>
        <dbReference type="ChEBI" id="CHEBI:58694"/>
        <dbReference type="ChEBI" id="CHEBI:58695"/>
        <dbReference type="ChEBI" id="CHEBI:456216"/>
        <dbReference type="EC" id="2.7.1.144"/>
    </reaction>
</comment>
<dbReference type="OrthoDB" id="9801219at2"/>
<comment type="caution">
    <text evidence="8">The sequence shown here is derived from an EMBL/GenBank/DDBJ whole genome shotgun (WGS) entry which is preliminary data.</text>
</comment>
<dbReference type="RefSeq" id="WP_132417987.1">
    <property type="nucleotide sequence ID" value="NZ_SKFG01000009.1"/>
</dbReference>
<dbReference type="InterPro" id="IPR029056">
    <property type="entry name" value="Ribokinase-like"/>
</dbReference>
<dbReference type="GO" id="GO:0044281">
    <property type="term" value="P:small molecule metabolic process"/>
    <property type="evidence" value="ECO:0007669"/>
    <property type="project" value="UniProtKB-ARBA"/>
</dbReference>
<evidence type="ECO:0000256" key="6">
    <source>
        <dbReference type="PIRNR" id="PIRNR000535"/>
    </source>
</evidence>
<dbReference type="Proteomes" id="UP000295418">
    <property type="component" value="Unassembled WGS sequence"/>
</dbReference>
<dbReference type="UniPathway" id="UPA00704">
    <property type="reaction ID" value="UER00715"/>
</dbReference>
<dbReference type="InterPro" id="IPR011611">
    <property type="entry name" value="PfkB_dom"/>
</dbReference>
<dbReference type="Gene3D" id="3.40.1190.20">
    <property type="match status" value="1"/>
</dbReference>
<feature type="domain" description="Carbohydrate kinase PfkB" evidence="7">
    <location>
        <begin position="22"/>
        <end position="290"/>
    </location>
</feature>
<dbReference type="InterPro" id="IPR022463">
    <property type="entry name" value="1-PFruKinase"/>
</dbReference>
<dbReference type="GO" id="GO:2001059">
    <property type="term" value="P:D-tagatose 6-phosphate catabolic process"/>
    <property type="evidence" value="ECO:0007669"/>
    <property type="project" value="UniProtKB-UniPathway"/>
</dbReference>
<dbReference type="NCBIfam" id="TIGR03828">
    <property type="entry name" value="pfkB"/>
    <property type="match status" value="1"/>
</dbReference>
<dbReference type="PANTHER" id="PTHR46566">
    <property type="entry name" value="1-PHOSPHOFRUCTOKINASE-RELATED"/>
    <property type="match status" value="1"/>
</dbReference>
<dbReference type="GO" id="GO:0016052">
    <property type="term" value="P:carbohydrate catabolic process"/>
    <property type="evidence" value="ECO:0007669"/>
    <property type="project" value="UniProtKB-ARBA"/>
</dbReference>
<accession>A0A4R4EBX3</accession>
<evidence type="ECO:0000256" key="5">
    <source>
        <dbReference type="ARBA" id="ARBA00022840"/>
    </source>
</evidence>
<evidence type="ECO:0000256" key="2">
    <source>
        <dbReference type="ARBA" id="ARBA00022679"/>
    </source>
</evidence>
<keyword evidence="4 8" id="KW-0418">Kinase</keyword>
<keyword evidence="6" id="KW-0423">Lactose metabolism</keyword>
<dbReference type="SUPFAM" id="SSF53613">
    <property type="entry name" value="Ribokinase-like"/>
    <property type="match status" value="1"/>
</dbReference>
<dbReference type="GO" id="GO:0005524">
    <property type="term" value="F:ATP binding"/>
    <property type="evidence" value="ECO:0007669"/>
    <property type="project" value="UniProtKB-KW"/>
</dbReference>
<keyword evidence="9" id="KW-1185">Reference proteome</keyword>
<keyword evidence="3 6" id="KW-0547">Nucleotide-binding</keyword>
<reference evidence="8 9" key="1">
    <citation type="submission" date="2019-03" db="EMBL/GenBank/DDBJ databases">
        <authorList>
            <person name="Kim M.K.M."/>
        </authorList>
    </citation>
    <scope>NUCLEOTIDE SEQUENCE [LARGE SCALE GENOMIC DNA]</scope>
    <source>
        <strain evidence="8 9">18JY21-1</strain>
    </source>
</reference>
<comment type="similarity">
    <text evidence="6">Belongs to the carbohydrate kinase PfkB family. LacC subfamily.</text>
</comment>
<dbReference type="CDD" id="cd01164">
    <property type="entry name" value="FruK_PfkB_like"/>
    <property type="match status" value="1"/>
</dbReference>
<dbReference type="FunFam" id="3.40.1190.20:FF:000001">
    <property type="entry name" value="Phosphofructokinase"/>
    <property type="match status" value="1"/>
</dbReference>
<keyword evidence="2 6" id="KW-0808">Transferase</keyword>
<comment type="similarity">
    <text evidence="1">Belongs to the carbohydrate kinase pfkB family.</text>
</comment>
<evidence type="ECO:0000313" key="9">
    <source>
        <dbReference type="Proteomes" id="UP000295418"/>
    </source>
</evidence>
<dbReference type="GO" id="GO:0009024">
    <property type="term" value="F:tagatose-6-phosphate kinase activity"/>
    <property type="evidence" value="ECO:0007669"/>
    <property type="project" value="UniProtKB-EC"/>
</dbReference>
<sequence length="313" mass="32874">MITTVTLNAAIDKTCVIPNFHKSGLFRVEQTVSDAGGKGINVARVITLLGGHVMSTGFVAGSQGQTIINCLSDQCIPNDFIYANGESRLCLTILDPTSSQDQTEILEAGPLIAAEQLSALYHKVADLAKQSSIVVLSGSLPRGCPSDTYAELIRIIRENGAKAVLDTSGDPLAQGVDALPYLIKPNEHEIGKILGNEPRTDDEIIIAIRTLMDKGIHAVVVSLGERGAIAGWGGSIYSVKAPAIDAVNPVGCGDSMVAGIVTAIERGNDAHTALRLGAACGTANALQMRAGVIDMEHLKTLLEQVSVERLQAE</sequence>
<dbReference type="PIRSF" id="PIRSF000535">
    <property type="entry name" value="1PFK/6PFK/LacC"/>
    <property type="match status" value="1"/>
</dbReference>
<dbReference type="GO" id="GO:0005988">
    <property type="term" value="P:lactose metabolic process"/>
    <property type="evidence" value="ECO:0007669"/>
    <property type="project" value="UniProtKB-KW"/>
</dbReference>
<comment type="pathway">
    <text evidence="6">Carbohydrate metabolism; D-tagatose 6-phosphate degradation; D-glyceraldehyde 3-phosphate and glycerone phosphate from D-tagatose 6-phosphate: step 1/2.</text>
</comment>
<dbReference type="NCBIfam" id="TIGR03168">
    <property type="entry name" value="1-PFK"/>
    <property type="match status" value="1"/>
</dbReference>
<dbReference type="GO" id="GO:0005829">
    <property type="term" value="C:cytosol"/>
    <property type="evidence" value="ECO:0007669"/>
    <property type="project" value="TreeGrafter"/>
</dbReference>
<dbReference type="Pfam" id="PF00294">
    <property type="entry name" value="PfkB"/>
    <property type="match status" value="1"/>
</dbReference>
<name>A0A4R4EBX3_9BACL</name>
<keyword evidence="5 6" id="KW-0067">ATP-binding</keyword>
<evidence type="ECO:0000256" key="3">
    <source>
        <dbReference type="ARBA" id="ARBA00022741"/>
    </source>
</evidence>
<evidence type="ECO:0000313" key="8">
    <source>
        <dbReference type="EMBL" id="TCZ77416.1"/>
    </source>
</evidence>
<gene>
    <name evidence="8" type="primary">pfkB</name>
    <name evidence="8" type="ORF">E0485_10495</name>
</gene>
<proteinExistence type="inferred from homology"/>
<evidence type="ECO:0000259" key="7">
    <source>
        <dbReference type="Pfam" id="PF00294"/>
    </source>
</evidence>
<dbReference type="InterPro" id="IPR017583">
    <property type="entry name" value="Tagatose/fructose_Pkinase"/>
</dbReference>
<dbReference type="EC" id="2.7.1.144" evidence="6"/>
<evidence type="ECO:0000256" key="1">
    <source>
        <dbReference type="ARBA" id="ARBA00005380"/>
    </source>
</evidence>
<organism evidence="8 9">
    <name type="scientific">Paenibacillus albiflavus</name>
    <dbReference type="NCBI Taxonomy" id="2545760"/>
    <lineage>
        <taxon>Bacteria</taxon>
        <taxon>Bacillati</taxon>
        <taxon>Bacillota</taxon>
        <taxon>Bacilli</taxon>
        <taxon>Bacillales</taxon>
        <taxon>Paenibacillaceae</taxon>
        <taxon>Paenibacillus</taxon>
    </lineage>
</organism>